<gene>
    <name evidence="1" type="ORF">Dbus_chr2Rg2201</name>
</gene>
<reference evidence="1 2" key="1">
    <citation type="submission" date="2015-08" db="EMBL/GenBank/DDBJ databases">
        <title>Ancestral chromatin configuration constrains chromatin evolution on differentiating sex chromosomes in Drosophila.</title>
        <authorList>
            <person name="Zhou Q."/>
            <person name="Bachtrog D."/>
        </authorList>
    </citation>
    <scope>NUCLEOTIDE SEQUENCE [LARGE SCALE GENOMIC DNA]</scope>
    <source>
        <tissue evidence="1">Whole larvae</tissue>
    </source>
</reference>
<name>A0A0M4EIK5_DROBS</name>
<dbReference type="Gene3D" id="3.40.50.1820">
    <property type="entry name" value="alpha/beta hydrolase"/>
    <property type="match status" value="1"/>
</dbReference>
<evidence type="ECO:0000313" key="2">
    <source>
        <dbReference type="Proteomes" id="UP000494163"/>
    </source>
</evidence>
<dbReference type="AlphaFoldDB" id="A0A0M4EIK5"/>
<protein>
    <submittedName>
        <fullName evidence="1">CG13562</fullName>
    </submittedName>
</protein>
<dbReference type="SUPFAM" id="SSF53474">
    <property type="entry name" value="alpha/beta-Hydrolases"/>
    <property type="match status" value="1"/>
</dbReference>
<keyword evidence="2" id="KW-1185">Reference proteome</keyword>
<accession>A0A0M4EIK5</accession>
<sequence>METSVPLLENALRGSDCNPTDKFAIILHGWIQSCSDDWALALIERLSFYRGGCVICIDYSIIASSSYMRFVNPE</sequence>
<dbReference type="Proteomes" id="UP000494163">
    <property type="component" value="Chromosome 2R"/>
</dbReference>
<dbReference type="OrthoDB" id="7907111at2759"/>
<organism evidence="1 2">
    <name type="scientific">Drosophila busckii</name>
    <name type="common">Fruit fly</name>
    <dbReference type="NCBI Taxonomy" id="30019"/>
    <lineage>
        <taxon>Eukaryota</taxon>
        <taxon>Metazoa</taxon>
        <taxon>Ecdysozoa</taxon>
        <taxon>Arthropoda</taxon>
        <taxon>Hexapoda</taxon>
        <taxon>Insecta</taxon>
        <taxon>Pterygota</taxon>
        <taxon>Neoptera</taxon>
        <taxon>Endopterygota</taxon>
        <taxon>Diptera</taxon>
        <taxon>Brachycera</taxon>
        <taxon>Muscomorpha</taxon>
        <taxon>Ephydroidea</taxon>
        <taxon>Drosophilidae</taxon>
        <taxon>Drosophila</taxon>
    </lineage>
</organism>
<proteinExistence type="predicted"/>
<dbReference type="STRING" id="30019.A0A0M4EIK5"/>
<dbReference type="EMBL" id="CP012524">
    <property type="protein sequence ID" value="ALC42622.1"/>
    <property type="molecule type" value="Genomic_DNA"/>
</dbReference>
<evidence type="ECO:0000313" key="1">
    <source>
        <dbReference type="EMBL" id="ALC42622.1"/>
    </source>
</evidence>
<dbReference type="InterPro" id="IPR029058">
    <property type="entry name" value="AB_hydrolase_fold"/>
</dbReference>